<name>A0A512E004_9PROT</name>
<evidence type="ECO:0000256" key="1">
    <source>
        <dbReference type="ARBA" id="ARBA00022605"/>
    </source>
</evidence>
<dbReference type="InterPro" id="IPR005280">
    <property type="entry name" value="Homoserine_kinase_II"/>
</dbReference>
<dbReference type="HAMAP" id="MF_00301">
    <property type="entry name" value="Homoser_kinase_2"/>
    <property type="match status" value="1"/>
</dbReference>
<dbReference type="AlphaFoldDB" id="A0A512E004"/>
<keyword evidence="6 8" id="KW-0067">ATP-binding</keyword>
<evidence type="ECO:0000313" key="11">
    <source>
        <dbReference type="EMBL" id="GEO42061.1"/>
    </source>
</evidence>
<comment type="catalytic activity">
    <reaction evidence="8">
        <text>L-homoserine + ATP = O-phospho-L-homoserine + ADP + H(+)</text>
        <dbReference type="Rhea" id="RHEA:13985"/>
        <dbReference type="ChEBI" id="CHEBI:15378"/>
        <dbReference type="ChEBI" id="CHEBI:30616"/>
        <dbReference type="ChEBI" id="CHEBI:57476"/>
        <dbReference type="ChEBI" id="CHEBI:57590"/>
        <dbReference type="ChEBI" id="CHEBI:456216"/>
        <dbReference type="EC" id="2.7.1.39"/>
    </reaction>
</comment>
<dbReference type="Gene3D" id="3.90.1200.10">
    <property type="match status" value="1"/>
</dbReference>
<reference evidence="11 12" key="1">
    <citation type="submission" date="2019-07" db="EMBL/GenBank/DDBJ databases">
        <title>Whole genome shotgun sequence of Skermanella aerolata NBRC 106429.</title>
        <authorList>
            <person name="Hosoyama A."/>
            <person name="Uohara A."/>
            <person name="Ohji S."/>
            <person name="Ichikawa N."/>
        </authorList>
    </citation>
    <scope>NUCLEOTIDE SEQUENCE [LARGE SCALE GENOMIC DNA]</scope>
    <source>
        <strain evidence="11 12">NBRC 106429</strain>
    </source>
</reference>
<feature type="domain" description="Aminoglycoside phosphotransferase" evidence="10">
    <location>
        <begin position="40"/>
        <end position="272"/>
    </location>
</feature>
<evidence type="ECO:0000256" key="4">
    <source>
        <dbReference type="ARBA" id="ARBA00022741"/>
    </source>
</evidence>
<dbReference type="GO" id="GO:0005524">
    <property type="term" value="F:ATP binding"/>
    <property type="evidence" value="ECO:0007669"/>
    <property type="project" value="UniProtKB-KW"/>
</dbReference>
<keyword evidence="3 8" id="KW-0791">Threonine biosynthesis</keyword>
<dbReference type="Gene3D" id="3.30.200.20">
    <property type="entry name" value="Phosphorylase Kinase, domain 1"/>
    <property type="match status" value="1"/>
</dbReference>
<dbReference type="InterPro" id="IPR011009">
    <property type="entry name" value="Kinase-like_dom_sf"/>
</dbReference>
<dbReference type="CDD" id="cd05153">
    <property type="entry name" value="HomoserineK_II"/>
    <property type="match status" value="1"/>
</dbReference>
<evidence type="ECO:0000256" key="5">
    <source>
        <dbReference type="ARBA" id="ARBA00022777"/>
    </source>
</evidence>
<dbReference type="GO" id="GO:0004413">
    <property type="term" value="F:homoserine kinase activity"/>
    <property type="evidence" value="ECO:0007669"/>
    <property type="project" value="UniProtKB-UniRule"/>
</dbReference>
<accession>A0A512E004</accession>
<dbReference type="EMBL" id="BJYZ01000035">
    <property type="protein sequence ID" value="GEO42061.1"/>
    <property type="molecule type" value="Genomic_DNA"/>
</dbReference>
<comment type="similarity">
    <text evidence="7 8">Belongs to the pseudomonas-type ThrB family.</text>
</comment>
<sequence length="335" mass="37199">MTLEPKRASCRTAMAVYTEVSDEDLNTFIAQYALGGVLSCKGIAEGVENSNYLLVTETGPYILTLYEKRTRRDDLPFFLGLMEHLAEKGVGCPVPLHGNDGEALRELCGRPAVLVTFLNGMWPRRIDPYHCAALGEAMGTMHKAGADFAMKRPNDLSVAGWRPLFDACSARAHEVRPGLAEALERELDTLEARWPAEGTLPVGVIHADLFPDNVFFRGRTLSGLIDFYFACTDVLVYDLAICLNAWCFEPDGAFNATKARLMLSSYRKVRPLSDEELAALPLLARGSALRFLLTRLYDLLNHPPGAFVKPKNPLEYWNKLRFHQQVSGLGAYGLE</sequence>
<dbReference type="InterPro" id="IPR002575">
    <property type="entry name" value="Aminoglycoside_PTrfase"/>
</dbReference>
<organism evidence="11 12">
    <name type="scientific">Skermanella aerolata</name>
    <dbReference type="NCBI Taxonomy" id="393310"/>
    <lineage>
        <taxon>Bacteria</taxon>
        <taxon>Pseudomonadati</taxon>
        <taxon>Pseudomonadota</taxon>
        <taxon>Alphaproteobacteria</taxon>
        <taxon>Rhodospirillales</taxon>
        <taxon>Azospirillaceae</taxon>
        <taxon>Skermanella</taxon>
    </lineage>
</organism>
<comment type="pathway">
    <text evidence="8">Amino-acid biosynthesis; L-threonine biosynthesis; L-threonine from L-aspartate: step 4/5.</text>
</comment>
<keyword evidence="4 8" id="KW-0547">Nucleotide-binding</keyword>
<keyword evidence="5 8" id="KW-0418">Kinase</keyword>
<evidence type="ECO:0000259" key="10">
    <source>
        <dbReference type="Pfam" id="PF01636"/>
    </source>
</evidence>
<dbReference type="EC" id="2.7.1.39" evidence="8 9"/>
<protein>
    <recommendedName>
        <fullName evidence="8 9">Homoserine kinase</fullName>
        <shortName evidence="8">HK</shortName>
        <shortName evidence="8">HSK</shortName>
        <ecNumber evidence="8 9">2.7.1.39</ecNumber>
    </recommendedName>
</protein>
<dbReference type="GO" id="GO:0009088">
    <property type="term" value="P:threonine biosynthetic process"/>
    <property type="evidence" value="ECO:0007669"/>
    <property type="project" value="UniProtKB-UniRule"/>
</dbReference>
<dbReference type="InterPro" id="IPR050249">
    <property type="entry name" value="Pseudomonas-type_ThrB"/>
</dbReference>
<dbReference type="NCBIfam" id="TIGR00938">
    <property type="entry name" value="thrB_alt"/>
    <property type="match status" value="1"/>
</dbReference>
<dbReference type="UniPathway" id="UPA00050">
    <property type="reaction ID" value="UER00064"/>
</dbReference>
<dbReference type="Pfam" id="PF01636">
    <property type="entry name" value="APH"/>
    <property type="match status" value="1"/>
</dbReference>
<proteinExistence type="inferred from homology"/>
<keyword evidence="1 8" id="KW-0028">Amino-acid biosynthesis</keyword>
<dbReference type="PANTHER" id="PTHR21064:SF6">
    <property type="entry name" value="AMINOGLYCOSIDE PHOSPHOTRANSFERASE DOMAIN-CONTAINING PROTEIN"/>
    <property type="match status" value="1"/>
</dbReference>
<dbReference type="PANTHER" id="PTHR21064">
    <property type="entry name" value="AMINOGLYCOSIDE PHOSPHOTRANSFERASE DOMAIN-CONTAINING PROTEIN-RELATED"/>
    <property type="match status" value="1"/>
</dbReference>
<evidence type="ECO:0000256" key="6">
    <source>
        <dbReference type="ARBA" id="ARBA00022840"/>
    </source>
</evidence>
<comment type="caution">
    <text evidence="11">The sequence shown here is derived from an EMBL/GenBank/DDBJ whole genome shotgun (WGS) entry which is preliminary data.</text>
</comment>
<keyword evidence="2 8" id="KW-0808">Transferase</keyword>
<evidence type="ECO:0000256" key="8">
    <source>
        <dbReference type="HAMAP-Rule" id="MF_00301"/>
    </source>
</evidence>
<evidence type="ECO:0000256" key="3">
    <source>
        <dbReference type="ARBA" id="ARBA00022697"/>
    </source>
</evidence>
<gene>
    <name evidence="8 11" type="primary">thrB</name>
    <name evidence="11" type="ORF">SAE02_62090</name>
</gene>
<keyword evidence="12" id="KW-1185">Reference proteome</keyword>
<evidence type="ECO:0000313" key="12">
    <source>
        <dbReference type="Proteomes" id="UP000321523"/>
    </source>
</evidence>
<dbReference type="NCBIfam" id="NF003558">
    <property type="entry name" value="PRK05231.1"/>
    <property type="match status" value="1"/>
</dbReference>
<dbReference type="SUPFAM" id="SSF56112">
    <property type="entry name" value="Protein kinase-like (PK-like)"/>
    <property type="match status" value="1"/>
</dbReference>
<evidence type="ECO:0000256" key="7">
    <source>
        <dbReference type="ARBA" id="ARBA00038240"/>
    </source>
</evidence>
<evidence type="ECO:0000256" key="2">
    <source>
        <dbReference type="ARBA" id="ARBA00022679"/>
    </source>
</evidence>
<evidence type="ECO:0000256" key="9">
    <source>
        <dbReference type="NCBIfam" id="TIGR00938"/>
    </source>
</evidence>
<dbReference type="Proteomes" id="UP000321523">
    <property type="component" value="Unassembled WGS sequence"/>
</dbReference>